<feature type="transmembrane region" description="Helical" evidence="6">
    <location>
        <begin position="289"/>
        <end position="308"/>
    </location>
</feature>
<feature type="transmembrane region" description="Helical" evidence="6">
    <location>
        <begin position="53"/>
        <end position="77"/>
    </location>
</feature>
<evidence type="ECO:0000256" key="5">
    <source>
        <dbReference type="ARBA" id="ARBA00023136"/>
    </source>
</evidence>
<reference evidence="7 8" key="1">
    <citation type="submission" date="2015-08" db="EMBL/GenBank/DDBJ databases">
        <title>Investigation of the bacterial diversity of lava forest soil.</title>
        <authorList>
            <person name="Lee J.S."/>
        </authorList>
    </citation>
    <scope>NUCLEOTIDE SEQUENCE [LARGE SCALE GENOMIC DNA]</scope>
    <source>
        <strain evidence="7 8">GJW-30</strain>
    </source>
</reference>
<keyword evidence="4 6" id="KW-1133">Transmembrane helix</keyword>
<evidence type="ECO:0000256" key="4">
    <source>
        <dbReference type="ARBA" id="ARBA00022989"/>
    </source>
</evidence>
<feature type="transmembrane region" description="Helical" evidence="6">
    <location>
        <begin position="253"/>
        <end position="277"/>
    </location>
</feature>
<keyword evidence="2" id="KW-1003">Cell membrane</keyword>
<dbReference type="RefSeq" id="WP_096358223.1">
    <property type="nucleotide sequence ID" value="NZ_AP014946.1"/>
</dbReference>
<gene>
    <name evidence="7" type="ORF">GJW-30_1_04096</name>
</gene>
<keyword evidence="3 6" id="KW-0812">Transmembrane</keyword>
<evidence type="ECO:0000256" key="2">
    <source>
        <dbReference type="ARBA" id="ARBA00022475"/>
    </source>
</evidence>
<keyword evidence="8" id="KW-1185">Reference proteome</keyword>
<name>A0A0S3Q068_9BRAD</name>
<feature type="transmembrane region" description="Helical" evidence="6">
    <location>
        <begin position="216"/>
        <end position="241"/>
    </location>
</feature>
<dbReference type="GO" id="GO:0015658">
    <property type="term" value="F:branched-chain amino acid transmembrane transporter activity"/>
    <property type="evidence" value="ECO:0007669"/>
    <property type="project" value="InterPro"/>
</dbReference>
<protein>
    <submittedName>
        <fullName evidence="7">Leucine/isoleucine/valine transporter permease subunit</fullName>
    </submittedName>
</protein>
<dbReference type="InterPro" id="IPR001851">
    <property type="entry name" value="ABC_transp_permease"/>
</dbReference>
<dbReference type="Proteomes" id="UP000236884">
    <property type="component" value="Chromosome"/>
</dbReference>
<dbReference type="OrthoDB" id="9034298at2"/>
<evidence type="ECO:0000256" key="6">
    <source>
        <dbReference type="SAM" id="Phobius"/>
    </source>
</evidence>
<dbReference type="GO" id="GO:0005886">
    <property type="term" value="C:plasma membrane"/>
    <property type="evidence" value="ECO:0007669"/>
    <property type="project" value="UniProtKB-SubCell"/>
</dbReference>
<accession>A0A0S3Q068</accession>
<dbReference type="PANTHER" id="PTHR30482">
    <property type="entry name" value="HIGH-AFFINITY BRANCHED-CHAIN AMINO ACID TRANSPORT SYSTEM PERMEASE"/>
    <property type="match status" value="1"/>
</dbReference>
<evidence type="ECO:0000256" key="1">
    <source>
        <dbReference type="ARBA" id="ARBA00004651"/>
    </source>
</evidence>
<feature type="transmembrane region" description="Helical" evidence="6">
    <location>
        <begin position="113"/>
        <end position="131"/>
    </location>
</feature>
<evidence type="ECO:0000313" key="7">
    <source>
        <dbReference type="EMBL" id="BAT61539.1"/>
    </source>
</evidence>
<keyword evidence="5 6" id="KW-0472">Membrane</keyword>
<evidence type="ECO:0000313" key="8">
    <source>
        <dbReference type="Proteomes" id="UP000236884"/>
    </source>
</evidence>
<dbReference type="EMBL" id="AP014946">
    <property type="protein sequence ID" value="BAT61539.1"/>
    <property type="molecule type" value="Genomic_DNA"/>
</dbReference>
<comment type="subcellular location">
    <subcellularLocation>
        <location evidence="1">Cell membrane</location>
        <topology evidence="1">Multi-pass membrane protein</topology>
    </subcellularLocation>
</comment>
<dbReference type="AlphaFoldDB" id="A0A0S3Q068"/>
<dbReference type="CDD" id="cd06581">
    <property type="entry name" value="TM_PBP1_LivM_like"/>
    <property type="match status" value="1"/>
</dbReference>
<dbReference type="InterPro" id="IPR043428">
    <property type="entry name" value="LivM-like"/>
</dbReference>
<evidence type="ECO:0000256" key="3">
    <source>
        <dbReference type="ARBA" id="ARBA00022692"/>
    </source>
</evidence>
<dbReference type="KEGG" id="vgo:GJW-30_1_04096"/>
<dbReference type="PANTHER" id="PTHR30482:SF17">
    <property type="entry name" value="ABC TRANSPORTER ATP-BINDING PROTEIN"/>
    <property type="match status" value="1"/>
</dbReference>
<dbReference type="Pfam" id="PF02653">
    <property type="entry name" value="BPD_transp_2"/>
    <property type="match status" value="1"/>
</dbReference>
<feature type="transmembrane region" description="Helical" evidence="6">
    <location>
        <begin position="168"/>
        <end position="185"/>
    </location>
</feature>
<proteinExistence type="predicted"/>
<organism evidence="7 8">
    <name type="scientific">Variibacter gotjawalensis</name>
    <dbReference type="NCBI Taxonomy" id="1333996"/>
    <lineage>
        <taxon>Bacteria</taxon>
        <taxon>Pseudomonadati</taxon>
        <taxon>Pseudomonadota</taxon>
        <taxon>Alphaproteobacteria</taxon>
        <taxon>Hyphomicrobiales</taxon>
        <taxon>Nitrobacteraceae</taxon>
        <taxon>Variibacter</taxon>
    </lineage>
</organism>
<sequence>MSKAMMDRAALVVLFAGLIAAPLVLTAFGAPFWINIIAEIMIWSLLAASANLLFGYVGLLSFGQALYFGFGMYGVALSITHWGAGFWTALVIGILAAVAMAAVAGALAVRLTWHYFAIITVVFSLIFYFLAMSSKSITGGDDGLSFSAPPVLSFGKTSLTLADPVTQYYVIFFVAALCYLIKALIVRSPLGLAFEAVRENDRRASLIGINVYFTRWIAFVIAGALAGAGGALFALFGRYASASYMVYHVSGEAVVWAIVGGAGTLLGPLVGAAVLILFRELISGLWENYLLAVGAIVILVVIFAPQGLMGAWHRIGRKPDAQGDDAPAEAYAEPPR</sequence>
<feature type="transmembrane region" description="Helical" evidence="6">
    <location>
        <begin position="84"/>
        <end position="107"/>
    </location>
</feature>